<reference evidence="2 3" key="1">
    <citation type="submission" date="2016-12" db="EMBL/GenBank/DDBJ databases">
        <title>The new phylogeny of genus Mycobacterium.</title>
        <authorList>
            <person name="Tortoli E."/>
            <person name="Trovato A."/>
            <person name="Cirillo D.M."/>
        </authorList>
    </citation>
    <scope>NUCLEOTIDE SEQUENCE [LARGE SCALE GENOMIC DNA]</scope>
    <source>
        <strain evidence="2 3">DSM 44624</strain>
    </source>
</reference>
<dbReference type="RefSeq" id="WP_139799595.1">
    <property type="nucleotide sequence ID" value="NZ_AP022607.1"/>
</dbReference>
<feature type="region of interest" description="Disordered" evidence="1">
    <location>
        <begin position="122"/>
        <end position="153"/>
    </location>
</feature>
<feature type="region of interest" description="Disordered" evidence="1">
    <location>
        <begin position="190"/>
        <end position="269"/>
    </location>
</feature>
<comment type="caution">
    <text evidence="2">The sequence shown here is derived from an EMBL/GenBank/DDBJ whole genome shotgun (WGS) entry which is preliminary data.</text>
</comment>
<evidence type="ECO:0000256" key="1">
    <source>
        <dbReference type="SAM" id="MobiDB-lite"/>
    </source>
</evidence>
<sequence>MAQVSGQPINVDAENVMHAAATVAGRLERAAQPGPTPVAATSGSPVDAAAQALATSVRTKIAAMSTQLAGKGPELQATAQAALSRLQAQDSENAAKIAEVGARSQVSTINGDARRGIQAVDRTWKQAPDPQEPQPKDNPDPPWKDQPPPKNWEDIKKILDQLQKGENKPHRQLDTPEEIKDFWDWLSKGAKGDLPSPGFPRKVFDDGTEVGMRPDSKSGGPTVEFTPPDSKRLPKVHLPLPPPPAAPPAAAPPAAAPESPGPSVASQIGHDLESAGKGIWTVVVIAGGLLSGIFGGTGGRVPTP</sequence>
<protein>
    <submittedName>
        <fullName evidence="2">Uncharacterized protein</fullName>
    </submittedName>
</protein>
<dbReference type="EMBL" id="MVHM01000012">
    <property type="protein sequence ID" value="ORA35520.1"/>
    <property type="molecule type" value="Genomic_DNA"/>
</dbReference>
<dbReference type="Proteomes" id="UP000192441">
    <property type="component" value="Unassembled WGS sequence"/>
</dbReference>
<feature type="compositionally biased region" description="Basic and acidic residues" evidence="1">
    <location>
        <begin position="134"/>
        <end position="143"/>
    </location>
</feature>
<accession>A0AA91LVI8</accession>
<organism evidence="2 3">
    <name type="scientific">Mycobacterium branderi</name>
    <dbReference type="NCBI Taxonomy" id="43348"/>
    <lineage>
        <taxon>Bacteria</taxon>
        <taxon>Bacillati</taxon>
        <taxon>Actinomycetota</taxon>
        <taxon>Actinomycetes</taxon>
        <taxon>Mycobacteriales</taxon>
        <taxon>Mycobacteriaceae</taxon>
        <taxon>Mycobacterium</taxon>
    </lineage>
</organism>
<dbReference type="AlphaFoldDB" id="A0AA91LVI8"/>
<gene>
    <name evidence="2" type="ORF">BST20_18235</name>
</gene>
<name>A0AA91LVI8_9MYCO</name>
<proteinExistence type="predicted"/>
<evidence type="ECO:0000313" key="2">
    <source>
        <dbReference type="EMBL" id="ORA35520.1"/>
    </source>
</evidence>
<feature type="compositionally biased region" description="Pro residues" evidence="1">
    <location>
        <begin position="239"/>
        <end position="255"/>
    </location>
</feature>
<evidence type="ECO:0000313" key="3">
    <source>
        <dbReference type="Proteomes" id="UP000192441"/>
    </source>
</evidence>